<dbReference type="EMBL" id="QGKW02001940">
    <property type="protein sequence ID" value="KAF2559762.1"/>
    <property type="molecule type" value="Genomic_DNA"/>
</dbReference>
<sequence length="137" mass="15198">MEKPASRQIRPENSLFSDVTLLLSSFSRSKIRFSGHRARSRASVSYSVGSVGWLSDAEPWWKISPDGSRITCVNSNPPNHRNLEALVRCISAFLPIRLALNVSGVSKLEAIIRVQLLRITERSSGTCRYGGRTKLAV</sequence>
<protein>
    <submittedName>
        <fullName evidence="1">Uncharacterized protein</fullName>
    </submittedName>
</protein>
<comment type="caution">
    <text evidence="1">The sequence shown here is derived from an EMBL/GenBank/DDBJ whole genome shotgun (WGS) entry which is preliminary data.</text>
</comment>
<name>A0A8S9HSF3_BRACR</name>
<accession>A0A8S9HSF3</accession>
<organism evidence="1 2">
    <name type="scientific">Brassica cretica</name>
    <name type="common">Mustard</name>
    <dbReference type="NCBI Taxonomy" id="69181"/>
    <lineage>
        <taxon>Eukaryota</taxon>
        <taxon>Viridiplantae</taxon>
        <taxon>Streptophyta</taxon>
        <taxon>Embryophyta</taxon>
        <taxon>Tracheophyta</taxon>
        <taxon>Spermatophyta</taxon>
        <taxon>Magnoliopsida</taxon>
        <taxon>eudicotyledons</taxon>
        <taxon>Gunneridae</taxon>
        <taxon>Pentapetalae</taxon>
        <taxon>rosids</taxon>
        <taxon>malvids</taxon>
        <taxon>Brassicales</taxon>
        <taxon>Brassicaceae</taxon>
        <taxon>Brassiceae</taxon>
        <taxon>Brassica</taxon>
    </lineage>
</organism>
<dbReference type="AlphaFoldDB" id="A0A8S9HSF3"/>
<proteinExistence type="predicted"/>
<dbReference type="Proteomes" id="UP000712281">
    <property type="component" value="Unassembled WGS sequence"/>
</dbReference>
<reference evidence="1" key="1">
    <citation type="submission" date="2019-12" db="EMBL/GenBank/DDBJ databases">
        <title>Genome sequencing and annotation of Brassica cretica.</title>
        <authorList>
            <person name="Studholme D.J."/>
            <person name="Sarris P.F."/>
        </authorList>
    </citation>
    <scope>NUCLEOTIDE SEQUENCE</scope>
    <source>
        <strain evidence="1">PFS-001/15</strain>
        <tissue evidence="1">Leaf</tissue>
    </source>
</reference>
<gene>
    <name evidence="1" type="ORF">F2Q68_00016416</name>
</gene>
<evidence type="ECO:0000313" key="2">
    <source>
        <dbReference type="Proteomes" id="UP000712281"/>
    </source>
</evidence>
<evidence type="ECO:0000313" key="1">
    <source>
        <dbReference type="EMBL" id="KAF2559762.1"/>
    </source>
</evidence>